<dbReference type="PROSITE" id="PS00156">
    <property type="entry name" value="OMPDECASE"/>
    <property type="match status" value="1"/>
</dbReference>
<evidence type="ECO:0000256" key="7">
    <source>
        <dbReference type="HAMAP-Rule" id="MF_01200"/>
    </source>
</evidence>
<evidence type="ECO:0000256" key="8">
    <source>
        <dbReference type="PIRSR" id="PIRSR614732-1"/>
    </source>
</evidence>
<keyword evidence="4 7" id="KW-0665">Pyrimidine biosynthesis</keyword>
<dbReference type="PANTHER" id="PTHR32119">
    <property type="entry name" value="OROTIDINE 5'-PHOSPHATE DECARBOXYLASE"/>
    <property type="match status" value="1"/>
</dbReference>
<protein>
    <recommendedName>
        <fullName evidence="7">Orotidine 5'-phosphate decarboxylase</fullName>
        <ecNumber evidence="7">4.1.1.23</ecNumber>
    </recommendedName>
    <alternativeName>
        <fullName evidence="7">OMP decarboxylase</fullName>
        <shortName evidence="7">OMPDCase</shortName>
        <shortName evidence="7">OMPdecase</shortName>
    </alternativeName>
</protein>
<feature type="active site" description="Proton donor" evidence="7">
    <location>
        <position position="65"/>
    </location>
</feature>
<evidence type="ECO:0000256" key="3">
    <source>
        <dbReference type="ARBA" id="ARBA00022793"/>
    </source>
</evidence>
<dbReference type="NCBIfam" id="TIGR01740">
    <property type="entry name" value="pyrF"/>
    <property type="match status" value="1"/>
</dbReference>
<keyword evidence="13" id="KW-1185">Reference proteome</keyword>
<feature type="binding site" evidence="7 9">
    <location>
        <position position="214"/>
    </location>
    <ligand>
        <name>substrate</name>
    </ligand>
</feature>
<dbReference type="PANTHER" id="PTHR32119:SF2">
    <property type="entry name" value="OROTIDINE 5'-PHOSPHATE DECARBOXYLASE"/>
    <property type="match status" value="1"/>
</dbReference>
<dbReference type="NCBIfam" id="NF001273">
    <property type="entry name" value="PRK00230.1"/>
    <property type="match status" value="1"/>
</dbReference>
<comment type="similarity">
    <text evidence="7">Belongs to the OMP decarboxylase family. Type 1 subfamily.</text>
</comment>
<keyword evidence="5 7" id="KW-0456">Lyase</keyword>
<evidence type="ECO:0000256" key="6">
    <source>
        <dbReference type="ARBA" id="ARBA00049157"/>
    </source>
</evidence>
<comment type="catalytic activity">
    <reaction evidence="6 7 10">
        <text>orotidine 5'-phosphate + H(+) = UMP + CO2</text>
        <dbReference type="Rhea" id="RHEA:11596"/>
        <dbReference type="ChEBI" id="CHEBI:15378"/>
        <dbReference type="ChEBI" id="CHEBI:16526"/>
        <dbReference type="ChEBI" id="CHEBI:57538"/>
        <dbReference type="ChEBI" id="CHEBI:57865"/>
        <dbReference type="EC" id="4.1.1.23"/>
    </reaction>
</comment>
<dbReference type="RefSeq" id="WP_126615544.1">
    <property type="nucleotide sequence ID" value="NZ_JBHUCY010000043.1"/>
</dbReference>
<dbReference type="InterPro" id="IPR018089">
    <property type="entry name" value="OMPdecase_AS"/>
</dbReference>
<comment type="function">
    <text evidence="1 7">Catalyzes the decarboxylation of orotidine 5'-monophosphate (OMP) to uridine 5'-monophosphate (UMP).</text>
</comment>
<dbReference type="Pfam" id="PF00215">
    <property type="entry name" value="OMPdecase"/>
    <property type="match status" value="1"/>
</dbReference>
<sequence>MIPAASRVFCSIDTTEIDGARRLAAQVNGVVGGIKLGLEFFSAQGPAGIRAVVGEDGPPLFLDLKLHDIPNTVGAGVRAALPLKPAFMTIHSSGGPAMIRAAADAAASAGAIRPKILAVTVLTSLDDGDLGKVGQSVPVADQVTRLALLARDSGADGVVCSPAEVAILRAACGPDFILMVPGIRPVWAAANDQKRIMTPVQALAAGADHLVIGRPITASDDPAAAARRIAAEIAEGVGTEGVGGAA</sequence>
<evidence type="ECO:0000256" key="4">
    <source>
        <dbReference type="ARBA" id="ARBA00022975"/>
    </source>
</evidence>
<feature type="active site" description="For OMPdecase activity" evidence="8">
    <location>
        <position position="68"/>
    </location>
</feature>
<dbReference type="InterPro" id="IPR047596">
    <property type="entry name" value="OMPdecase_bac"/>
</dbReference>
<feature type="binding site" evidence="7 9">
    <location>
        <position position="184"/>
    </location>
    <ligand>
        <name>substrate</name>
    </ligand>
</feature>
<dbReference type="SMART" id="SM00934">
    <property type="entry name" value="OMPdecase"/>
    <property type="match status" value="1"/>
</dbReference>
<comment type="subunit">
    <text evidence="7">Homodimer.</text>
</comment>
<evidence type="ECO:0000256" key="9">
    <source>
        <dbReference type="PIRSR" id="PIRSR614732-2"/>
    </source>
</evidence>
<organism evidence="12 13">
    <name type="scientific">Azospirillum griseum</name>
    <dbReference type="NCBI Taxonomy" id="2496639"/>
    <lineage>
        <taxon>Bacteria</taxon>
        <taxon>Pseudomonadati</taxon>
        <taxon>Pseudomonadota</taxon>
        <taxon>Alphaproteobacteria</taxon>
        <taxon>Rhodospirillales</taxon>
        <taxon>Azospirillaceae</taxon>
        <taxon>Azospirillum</taxon>
    </lineage>
</organism>
<feature type="binding site" evidence="7 9">
    <location>
        <position position="123"/>
    </location>
    <ligand>
        <name>substrate</name>
    </ligand>
</feature>
<evidence type="ECO:0000313" key="12">
    <source>
        <dbReference type="EMBL" id="RTR19759.1"/>
    </source>
</evidence>
<evidence type="ECO:0000256" key="1">
    <source>
        <dbReference type="ARBA" id="ARBA00002356"/>
    </source>
</evidence>
<feature type="domain" description="Orotidine 5'-phosphate decarboxylase" evidence="11">
    <location>
        <begin position="7"/>
        <end position="229"/>
    </location>
</feature>
<dbReference type="GO" id="GO:0004590">
    <property type="term" value="F:orotidine-5'-phosphate decarboxylase activity"/>
    <property type="evidence" value="ECO:0007669"/>
    <property type="project" value="UniProtKB-UniRule"/>
</dbReference>
<dbReference type="GO" id="GO:0005829">
    <property type="term" value="C:cytosol"/>
    <property type="evidence" value="ECO:0007669"/>
    <property type="project" value="TreeGrafter"/>
</dbReference>
<comment type="caution">
    <text evidence="12">The sequence shown here is derived from an EMBL/GenBank/DDBJ whole genome shotgun (WGS) entry which is preliminary data.</text>
</comment>
<feature type="active site" description="For OMPdecase activity" evidence="8">
    <location>
        <position position="63"/>
    </location>
</feature>
<feature type="binding site" evidence="7 9">
    <location>
        <position position="13"/>
    </location>
    <ligand>
        <name>substrate</name>
    </ligand>
</feature>
<feature type="binding site" evidence="7 9">
    <location>
        <position position="193"/>
    </location>
    <ligand>
        <name>substrate</name>
    </ligand>
</feature>
<dbReference type="GO" id="GO:0044205">
    <property type="term" value="P:'de novo' UMP biosynthetic process"/>
    <property type="evidence" value="ECO:0007669"/>
    <property type="project" value="UniProtKB-UniRule"/>
</dbReference>
<feature type="binding site" evidence="7">
    <location>
        <begin position="63"/>
        <end position="72"/>
    </location>
    <ligand>
        <name>substrate</name>
    </ligand>
</feature>
<name>A0A431VGG0_9PROT</name>
<dbReference type="EMBL" id="RXMA01000010">
    <property type="protein sequence ID" value="RTR19759.1"/>
    <property type="molecule type" value="Genomic_DNA"/>
</dbReference>
<dbReference type="Proteomes" id="UP000277007">
    <property type="component" value="Unassembled WGS sequence"/>
</dbReference>
<comment type="pathway">
    <text evidence="2 7 10">Pyrimidine metabolism; UMP biosynthesis via de novo pathway; UMP from orotate: step 2/2.</text>
</comment>
<keyword evidence="3 7" id="KW-0210">Decarboxylase</keyword>
<evidence type="ECO:0000256" key="10">
    <source>
        <dbReference type="RuleBase" id="RU000512"/>
    </source>
</evidence>
<gene>
    <name evidence="7" type="primary">pyrF</name>
    <name evidence="12" type="ORF">EJ903_12185</name>
</gene>
<dbReference type="Gene3D" id="3.20.20.70">
    <property type="entry name" value="Aldolase class I"/>
    <property type="match status" value="1"/>
</dbReference>
<dbReference type="AlphaFoldDB" id="A0A431VGG0"/>
<dbReference type="InterPro" id="IPR001754">
    <property type="entry name" value="OMPdeCOase_dom"/>
</dbReference>
<dbReference type="OrthoDB" id="9806203at2"/>
<proteinExistence type="inferred from homology"/>
<dbReference type="HAMAP" id="MF_01200_B">
    <property type="entry name" value="OMPdecase_type1_B"/>
    <property type="match status" value="1"/>
</dbReference>
<reference evidence="12 13" key="1">
    <citation type="submission" date="2018-12" db="EMBL/GenBank/DDBJ databases">
        <authorList>
            <person name="Yang Y."/>
        </authorList>
    </citation>
    <scope>NUCLEOTIDE SEQUENCE [LARGE SCALE GENOMIC DNA]</scope>
    <source>
        <strain evidence="12 13">L-25-5w-1</strain>
    </source>
</reference>
<dbReference type="UniPathway" id="UPA00070">
    <property type="reaction ID" value="UER00120"/>
</dbReference>
<dbReference type="SUPFAM" id="SSF51366">
    <property type="entry name" value="Ribulose-phoshate binding barrel"/>
    <property type="match status" value="1"/>
</dbReference>
<dbReference type="InterPro" id="IPR013785">
    <property type="entry name" value="Aldolase_TIM"/>
</dbReference>
<dbReference type="InterPro" id="IPR014732">
    <property type="entry name" value="OMPdecase"/>
</dbReference>
<dbReference type="GO" id="GO:0006207">
    <property type="term" value="P:'de novo' pyrimidine nucleobase biosynthetic process"/>
    <property type="evidence" value="ECO:0007669"/>
    <property type="project" value="InterPro"/>
</dbReference>
<feature type="binding site" evidence="7 9">
    <location>
        <position position="213"/>
    </location>
    <ligand>
        <name>substrate</name>
    </ligand>
</feature>
<evidence type="ECO:0000259" key="11">
    <source>
        <dbReference type="SMART" id="SM00934"/>
    </source>
</evidence>
<dbReference type="EC" id="4.1.1.23" evidence="7"/>
<feature type="binding site" evidence="7 9">
    <location>
        <position position="35"/>
    </location>
    <ligand>
        <name>substrate</name>
    </ligand>
</feature>
<evidence type="ECO:0000313" key="13">
    <source>
        <dbReference type="Proteomes" id="UP000277007"/>
    </source>
</evidence>
<accession>A0A431VGG0</accession>
<dbReference type="InterPro" id="IPR011060">
    <property type="entry name" value="RibuloseP-bd_barrel"/>
</dbReference>
<dbReference type="CDD" id="cd04725">
    <property type="entry name" value="OMP_decarboxylase_like"/>
    <property type="match status" value="1"/>
</dbReference>
<evidence type="ECO:0000256" key="5">
    <source>
        <dbReference type="ARBA" id="ARBA00023239"/>
    </source>
</evidence>
<evidence type="ECO:0000256" key="2">
    <source>
        <dbReference type="ARBA" id="ARBA00004861"/>
    </source>
</evidence>
<feature type="active site" description="For OMPdecase activity" evidence="8">
    <location>
        <position position="65"/>
    </location>
</feature>